<keyword evidence="6" id="KW-0689">Ribosomal protein</keyword>
<dbReference type="AlphaFoldDB" id="A0A939HCC5"/>
<dbReference type="SUPFAM" id="SSF55729">
    <property type="entry name" value="Acyl-CoA N-acyltransferases (Nat)"/>
    <property type="match status" value="1"/>
</dbReference>
<evidence type="ECO:0000256" key="2">
    <source>
        <dbReference type="ARBA" id="ARBA00023315"/>
    </source>
</evidence>
<gene>
    <name evidence="6" type="primary">rimI</name>
    <name evidence="6" type="ORF">J3A84_11910</name>
</gene>
<evidence type="ECO:0000313" key="6">
    <source>
        <dbReference type="EMBL" id="MBO1265735.1"/>
    </source>
</evidence>
<dbReference type="NCBIfam" id="TIGR01575">
    <property type="entry name" value="rimI"/>
    <property type="match status" value="1"/>
</dbReference>
<evidence type="ECO:0000256" key="3">
    <source>
        <dbReference type="ARBA" id="ARBA00024025"/>
    </source>
</evidence>
<dbReference type="InterPro" id="IPR006464">
    <property type="entry name" value="AcTrfase_RimI/Ard1"/>
</dbReference>
<keyword evidence="1" id="KW-0808">Transferase</keyword>
<dbReference type="GO" id="GO:0005840">
    <property type="term" value="C:ribosome"/>
    <property type="evidence" value="ECO:0007669"/>
    <property type="project" value="UniProtKB-KW"/>
</dbReference>
<comment type="subcellular location">
    <subcellularLocation>
        <location evidence="4">Cytoplasm</location>
    </subcellularLocation>
</comment>
<dbReference type="PROSITE" id="PS51186">
    <property type="entry name" value="GNAT"/>
    <property type="match status" value="1"/>
</dbReference>
<dbReference type="GO" id="GO:0031417">
    <property type="term" value="C:NatC complex"/>
    <property type="evidence" value="ECO:0007669"/>
    <property type="project" value="TreeGrafter"/>
</dbReference>
<protein>
    <recommendedName>
        <fullName evidence="4">[Ribosomal protein bS18]-alanine N-acetyltransferase</fullName>
        <ecNumber evidence="4">2.3.1.266</ecNumber>
    </recommendedName>
</protein>
<comment type="similarity">
    <text evidence="4">Belongs to the acetyltransferase family. RimI subfamily.</text>
</comment>
<evidence type="ECO:0000256" key="1">
    <source>
        <dbReference type="ARBA" id="ARBA00022679"/>
    </source>
</evidence>
<dbReference type="EC" id="2.3.1.266" evidence="4"/>
<dbReference type="Proteomes" id="UP000664218">
    <property type="component" value="Unassembled WGS sequence"/>
</dbReference>
<comment type="caution">
    <text evidence="6">The sequence shown here is derived from an EMBL/GenBank/DDBJ whole genome shotgun (WGS) entry which is preliminary data.</text>
</comment>
<comment type="function">
    <text evidence="4">Acetylates the N-terminal alanine of ribosomal protein bS18.</text>
</comment>
<evidence type="ECO:0000259" key="5">
    <source>
        <dbReference type="PROSITE" id="PS51186"/>
    </source>
</evidence>
<sequence length="147" mass="16887">MNLMIDITEMKPQHVNEVYSISEEAFPLPWAKDELVRETVNPNALNLVALHEGKVVGYVQCWYTLDSADIINVAVASAYKRQGVGHRLVRDLILHLKERNVENVFLEVRVSNLPAQRLYKSMGFITLSKRERYYVNGEDALVMNLQI</sequence>
<evidence type="ECO:0000313" key="7">
    <source>
        <dbReference type="Proteomes" id="UP000664218"/>
    </source>
</evidence>
<dbReference type="InterPro" id="IPR000182">
    <property type="entry name" value="GNAT_dom"/>
</dbReference>
<dbReference type="EMBL" id="JAFNJU010000009">
    <property type="protein sequence ID" value="MBO1265735.1"/>
    <property type="molecule type" value="Genomic_DNA"/>
</dbReference>
<feature type="domain" description="N-acetyltransferase" evidence="5">
    <location>
        <begin position="5"/>
        <end position="147"/>
    </location>
</feature>
<comment type="catalytic activity">
    <reaction evidence="4">
        <text>N-terminal L-alanyl-[ribosomal protein bS18] + acetyl-CoA = N-terminal N(alpha)-acetyl-L-alanyl-[ribosomal protein bS18] + CoA + H(+)</text>
        <dbReference type="Rhea" id="RHEA:43756"/>
        <dbReference type="Rhea" id="RHEA-COMP:10676"/>
        <dbReference type="Rhea" id="RHEA-COMP:10677"/>
        <dbReference type="ChEBI" id="CHEBI:15378"/>
        <dbReference type="ChEBI" id="CHEBI:57287"/>
        <dbReference type="ChEBI" id="CHEBI:57288"/>
        <dbReference type="ChEBI" id="CHEBI:64718"/>
        <dbReference type="ChEBI" id="CHEBI:83683"/>
        <dbReference type="EC" id="2.3.1.266"/>
    </reaction>
</comment>
<dbReference type="PANTHER" id="PTHR45896">
    <property type="entry name" value="N-ALPHA-ACETYLTRANSFERASE 30"/>
    <property type="match status" value="1"/>
</dbReference>
<dbReference type="GO" id="GO:0008999">
    <property type="term" value="F:protein-N-terminal-alanine acetyltransferase activity"/>
    <property type="evidence" value="ECO:0007669"/>
    <property type="project" value="UniProtKB-EC"/>
</dbReference>
<organism evidence="6 7">
    <name type="scientific">Proteiniclasticum aestuarii</name>
    <dbReference type="NCBI Taxonomy" id="2817862"/>
    <lineage>
        <taxon>Bacteria</taxon>
        <taxon>Bacillati</taxon>
        <taxon>Bacillota</taxon>
        <taxon>Clostridia</taxon>
        <taxon>Eubacteriales</taxon>
        <taxon>Clostridiaceae</taxon>
        <taxon>Proteiniclasticum</taxon>
    </lineage>
</organism>
<accession>A0A939HCC5</accession>
<proteinExistence type="inferred from homology"/>
<keyword evidence="6" id="KW-0687">Ribonucleoprotein</keyword>
<keyword evidence="2" id="KW-0012">Acyltransferase</keyword>
<dbReference type="PANTHER" id="PTHR45896:SF1">
    <property type="entry name" value="N-ALPHA-ACETYLTRANSFERASE 30"/>
    <property type="match status" value="1"/>
</dbReference>
<dbReference type="Gene3D" id="3.40.630.30">
    <property type="match status" value="1"/>
</dbReference>
<evidence type="ECO:0000256" key="4">
    <source>
        <dbReference type="RuleBase" id="RU363094"/>
    </source>
</evidence>
<reference evidence="6" key="1">
    <citation type="submission" date="2021-03" db="EMBL/GenBank/DDBJ databases">
        <title>Proteiniclasticum marinus sp. nov., isolated from tidal flat sediment.</title>
        <authorList>
            <person name="Namirimu T."/>
            <person name="Yang J.-A."/>
            <person name="Yang S.-H."/>
            <person name="Kim Y.-J."/>
            <person name="Kwon K.K."/>
        </authorList>
    </citation>
    <scope>NUCLEOTIDE SEQUENCE</scope>
    <source>
        <strain evidence="6">SCR006</strain>
    </source>
</reference>
<dbReference type="RefSeq" id="WP_207600260.1">
    <property type="nucleotide sequence ID" value="NZ_JAFNJU010000009.1"/>
</dbReference>
<keyword evidence="7" id="KW-1185">Reference proteome</keyword>
<dbReference type="Pfam" id="PF00583">
    <property type="entry name" value="Acetyltransf_1"/>
    <property type="match status" value="1"/>
</dbReference>
<dbReference type="InterPro" id="IPR016181">
    <property type="entry name" value="Acyl_CoA_acyltransferase"/>
</dbReference>
<dbReference type="CDD" id="cd04301">
    <property type="entry name" value="NAT_SF"/>
    <property type="match status" value="1"/>
</dbReference>
<dbReference type="InterPro" id="IPR044542">
    <property type="entry name" value="NAA30-like"/>
</dbReference>
<comment type="similarity">
    <text evidence="3">Belongs to the acetyltransferase family. MAK3 subfamily.</text>
</comment>
<keyword evidence="4" id="KW-0963">Cytoplasm</keyword>
<name>A0A939HCC5_9CLOT</name>